<evidence type="ECO:0000256" key="1">
    <source>
        <dbReference type="SAM" id="MobiDB-lite"/>
    </source>
</evidence>
<evidence type="ECO:0000313" key="3">
    <source>
        <dbReference type="Proteomes" id="UP001054945"/>
    </source>
</evidence>
<dbReference type="AlphaFoldDB" id="A0AAV4R6R6"/>
<reference evidence="2 3" key="1">
    <citation type="submission" date="2021-06" db="EMBL/GenBank/DDBJ databases">
        <title>Caerostris extrusa draft genome.</title>
        <authorList>
            <person name="Kono N."/>
            <person name="Arakawa K."/>
        </authorList>
    </citation>
    <scope>NUCLEOTIDE SEQUENCE [LARGE SCALE GENOMIC DNA]</scope>
</reference>
<proteinExistence type="predicted"/>
<sequence length="106" mass="11985">LQKPTSVTARQIVPDNPSSSECDKYQPGRGRYLLPPVVLKQNTFANASPQKVPRQMISVWSDEKARRSFITCRSFFSNMAQWSIAVSYRFIQNVRAPRPGSCAKAH</sequence>
<feature type="non-terminal residue" evidence="2">
    <location>
        <position position="1"/>
    </location>
</feature>
<gene>
    <name evidence="2" type="ORF">CEXT_495841</name>
</gene>
<dbReference type="EMBL" id="BPLR01007311">
    <property type="protein sequence ID" value="GIY15950.1"/>
    <property type="molecule type" value="Genomic_DNA"/>
</dbReference>
<accession>A0AAV4R6R6</accession>
<comment type="caution">
    <text evidence="2">The sequence shown here is derived from an EMBL/GenBank/DDBJ whole genome shotgun (WGS) entry which is preliminary data.</text>
</comment>
<feature type="region of interest" description="Disordered" evidence="1">
    <location>
        <begin position="1"/>
        <end position="27"/>
    </location>
</feature>
<protein>
    <submittedName>
        <fullName evidence="2">Uncharacterized protein</fullName>
    </submittedName>
</protein>
<name>A0AAV4R6R6_CAEEX</name>
<organism evidence="2 3">
    <name type="scientific">Caerostris extrusa</name>
    <name type="common">Bark spider</name>
    <name type="synonym">Caerostris bankana</name>
    <dbReference type="NCBI Taxonomy" id="172846"/>
    <lineage>
        <taxon>Eukaryota</taxon>
        <taxon>Metazoa</taxon>
        <taxon>Ecdysozoa</taxon>
        <taxon>Arthropoda</taxon>
        <taxon>Chelicerata</taxon>
        <taxon>Arachnida</taxon>
        <taxon>Araneae</taxon>
        <taxon>Araneomorphae</taxon>
        <taxon>Entelegynae</taxon>
        <taxon>Araneoidea</taxon>
        <taxon>Araneidae</taxon>
        <taxon>Caerostris</taxon>
    </lineage>
</organism>
<dbReference type="Proteomes" id="UP001054945">
    <property type="component" value="Unassembled WGS sequence"/>
</dbReference>
<evidence type="ECO:0000313" key="2">
    <source>
        <dbReference type="EMBL" id="GIY15950.1"/>
    </source>
</evidence>
<keyword evidence="3" id="KW-1185">Reference proteome</keyword>